<dbReference type="InterPro" id="IPR039448">
    <property type="entry name" value="Beta_helix"/>
</dbReference>
<dbReference type="SUPFAM" id="SSF51126">
    <property type="entry name" value="Pectin lyase-like"/>
    <property type="match status" value="1"/>
</dbReference>
<evidence type="ECO:0000256" key="2">
    <source>
        <dbReference type="ARBA" id="ARBA00022801"/>
    </source>
</evidence>
<evidence type="ECO:0000313" key="7">
    <source>
        <dbReference type="Proteomes" id="UP000003009"/>
    </source>
</evidence>
<comment type="similarity">
    <text evidence="1">Belongs to the glycosyl hydrolase 20 family.</text>
</comment>
<evidence type="ECO:0000259" key="4">
    <source>
        <dbReference type="Pfam" id="PF00728"/>
    </source>
</evidence>
<evidence type="ECO:0000313" key="6">
    <source>
        <dbReference type="EMBL" id="EEP68876.1"/>
    </source>
</evidence>
<comment type="caution">
    <text evidence="6">The sequence shown here is derived from an EMBL/GenBank/DDBJ whole genome shotgun (WGS) entry which is preliminary data.</text>
</comment>
<gene>
    <name evidence="6" type="ORF">GCWU000324_00785</name>
</gene>
<dbReference type="PANTHER" id="PTHR43678:SF1">
    <property type="entry name" value="BETA-N-ACETYLHEXOSAMINIDASE"/>
    <property type="match status" value="1"/>
</dbReference>
<name>C4GF71_9NEIS</name>
<keyword evidence="7" id="KW-1185">Reference proteome</keyword>
<dbReference type="AlphaFoldDB" id="C4GF71"/>
<feature type="domain" description="Right handed beta helix" evidence="5">
    <location>
        <begin position="28"/>
        <end position="181"/>
    </location>
</feature>
<proteinExistence type="inferred from homology"/>
<dbReference type="STRING" id="629741.GCWU000324_00785"/>
<dbReference type="EMBL" id="ACJW02000002">
    <property type="protein sequence ID" value="EEP68876.1"/>
    <property type="molecule type" value="Genomic_DNA"/>
</dbReference>
<feature type="compositionally biased region" description="Low complexity" evidence="3">
    <location>
        <begin position="515"/>
        <end position="531"/>
    </location>
</feature>
<keyword evidence="2 6" id="KW-0378">Hydrolase</keyword>
<dbReference type="InterPro" id="IPR015883">
    <property type="entry name" value="Glyco_hydro_20_cat"/>
</dbReference>
<organism evidence="6 7">
    <name type="scientific">Kingella oralis ATCC 51147</name>
    <dbReference type="NCBI Taxonomy" id="629741"/>
    <lineage>
        <taxon>Bacteria</taxon>
        <taxon>Pseudomonadati</taxon>
        <taxon>Pseudomonadota</taxon>
        <taxon>Betaproteobacteria</taxon>
        <taxon>Neisseriales</taxon>
        <taxon>Neisseriaceae</taxon>
        <taxon>Kingella</taxon>
    </lineage>
</organism>
<feature type="domain" description="Glycoside hydrolase family 20 catalytic" evidence="4">
    <location>
        <begin position="567"/>
        <end position="730"/>
    </location>
</feature>
<dbReference type="Proteomes" id="UP000003009">
    <property type="component" value="Unassembled WGS sequence"/>
</dbReference>
<dbReference type="HOGENOM" id="CLU_323095_0_0_4"/>
<feature type="region of interest" description="Disordered" evidence="3">
    <location>
        <begin position="515"/>
        <end position="544"/>
    </location>
</feature>
<dbReference type="SUPFAM" id="SSF51445">
    <property type="entry name" value="(Trans)glycosidases"/>
    <property type="match status" value="1"/>
</dbReference>
<dbReference type="Pfam" id="PF00728">
    <property type="entry name" value="Glyco_hydro_20"/>
    <property type="match status" value="1"/>
</dbReference>
<sequence>MEVTGANRAGIYFDSLRTLQKNPDSAKGSSYKASLINNEISENDPALPIGNNNSVLQSYLHHNRVAGVLIGFQRNFTAENNDLEANGDSRDGGTGYGAATVAGSYNFGVRYARNRTKNNYRKGLDAHDGNDIVIEHNTLEGDYQTSIEVYNRQFTMDRVAIRHNTIIQNPANRIRQDDGNNGNPRPNVKWYANYQLYQAIAIQTNEKLRNLHSKRDGVYEISGNTIKNFTAYENSERESIQDEAILFRNHEPEINYTLTIDGNTIEGAFAGKSIIAARNDTMWNEYRFNPAKKAYELAQTHIGKGSGTIRITHNQIAVDKMQGEAPISVSEAKADGALRGSVLIAGNTFTIKETEAVRDAFLLSGNAQSYNVLDNTFNLLGDIGRCEGKPIAEVQGMATNRQQPAAKIENNRINAADLSKRPRAGWLATAGVRLIESGNALLPEGNELDNCRGGKYIPTSPPNTKGSLKQALRAGMRAASGVGALAGAAAALENAFNSEKENQAGENTRVAANHHTPAASAAKPQAALPAPASEPQKRQPENERGALRQNPNAAAFMPVAQHRKQSGLMLDTAHRFYPLGMLKSYVDDVARAGGTFLHLRLSDEQNYALESVTLGQLARQAKQNANGSYTNLATGKPFYSAAQIQELAQYAKQKGVELVPEINAPAQMNAIRNLLARKDPAQAGAVFDSNDTLHYETEAGQQFMQTLYGEAADMFADSGMHIHIGGDAFSGSVSRNAHYIAYLNRIVLHLKGKNRTVRVWNDAILPASLALLDNSVEITYHGRDGNRETPAQSDENARPASVLDLIQAGYTVLNYNRYYLSAQNDAEKLRTANWHIGIWDGQNRHNAVDASLMGGAAVAIEADETPPYAHSGEPPRPDVFPYLKAVADKVKEAGQ</sequence>
<dbReference type="Gene3D" id="3.20.20.80">
    <property type="entry name" value="Glycosidases"/>
    <property type="match status" value="1"/>
</dbReference>
<dbReference type="PANTHER" id="PTHR43678">
    <property type="entry name" value="PUTATIVE (AFU_ORTHOLOGUE AFUA_2G00640)-RELATED"/>
    <property type="match status" value="1"/>
</dbReference>
<protein>
    <submittedName>
        <fullName evidence="6">Glycosyl hydrolase family 20, catalytic domain protein</fullName>
    </submittedName>
</protein>
<feature type="compositionally biased region" description="Basic and acidic residues" evidence="3">
    <location>
        <begin position="535"/>
        <end position="544"/>
    </location>
</feature>
<dbReference type="Pfam" id="PF13229">
    <property type="entry name" value="Beta_helix"/>
    <property type="match status" value="1"/>
</dbReference>
<dbReference type="GO" id="GO:0004563">
    <property type="term" value="F:beta-N-acetylhexosaminidase activity"/>
    <property type="evidence" value="ECO:0007669"/>
    <property type="project" value="UniProtKB-ARBA"/>
</dbReference>
<accession>C4GF71</accession>
<dbReference type="GO" id="GO:0005975">
    <property type="term" value="P:carbohydrate metabolic process"/>
    <property type="evidence" value="ECO:0007669"/>
    <property type="project" value="InterPro"/>
</dbReference>
<dbReference type="Gene3D" id="2.160.20.10">
    <property type="entry name" value="Single-stranded right-handed beta-helix, Pectin lyase-like"/>
    <property type="match status" value="1"/>
</dbReference>
<evidence type="ECO:0000259" key="5">
    <source>
        <dbReference type="Pfam" id="PF13229"/>
    </source>
</evidence>
<evidence type="ECO:0000256" key="3">
    <source>
        <dbReference type="SAM" id="MobiDB-lite"/>
    </source>
</evidence>
<dbReference type="InterPro" id="IPR017853">
    <property type="entry name" value="GH"/>
</dbReference>
<dbReference type="InterPro" id="IPR052764">
    <property type="entry name" value="GH20_Enzymes"/>
</dbReference>
<dbReference type="InterPro" id="IPR012334">
    <property type="entry name" value="Pectin_lyas_fold"/>
</dbReference>
<evidence type="ECO:0000256" key="1">
    <source>
        <dbReference type="ARBA" id="ARBA00006285"/>
    </source>
</evidence>
<dbReference type="InterPro" id="IPR011050">
    <property type="entry name" value="Pectin_lyase_fold/virulence"/>
</dbReference>
<reference evidence="6" key="1">
    <citation type="submission" date="2009-04" db="EMBL/GenBank/DDBJ databases">
        <authorList>
            <person name="Weinstock G."/>
            <person name="Sodergren E."/>
            <person name="Clifton S."/>
            <person name="Fulton L."/>
            <person name="Fulton B."/>
            <person name="Courtney L."/>
            <person name="Fronick C."/>
            <person name="Harrison M."/>
            <person name="Strong C."/>
            <person name="Farmer C."/>
            <person name="Delahaunty K."/>
            <person name="Markovic C."/>
            <person name="Hall O."/>
            <person name="Minx P."/>
            <person name="Tomlinson C."/>
            <person name="Mitreva M."/>
            <person name="Nelson J."/>
            <person name="Hou S."/>
            <person name="Wollam A."/>
            <person name="Pepin K.H."/>
            <person name="Johnson M."/>
            <person name="Bhonagiri V."/>
            <person name="Nash W.E."/>
            <person name="Warren W."/>
            <person name="Chinwalla A."/>
            <person name="Mardis E.R."/>
            <person name="Wilson R.K."/>
        </authorList>
    </citation>
    <scope>NUCLEOTIDE SEQUENCE [LARGE SCALE GENOMIC DNA]</scope>
    <source>
        <strain evidence="6">ATCC 51147</strain>
    </source>
</reference>